<reference evidence="2" key="1">
    <citation type="submission" date="2018-02" db="EMBL/GenBank/DDBJ databases">
        <authorList>
            <person name="Cohen D.B."/>
            <person name="Kent A.D."/>
        </authorList>
    </citation>
    <scope>NUCLEOTIDE SEQUENCE</scope>
</reference>
<dbReference type="PANTHER" id="PTHR33709:SF20">
    <property type="entry name" value="OS04G0541900 PROTEIN"/>
    <property type="match status" value="1"/>
</dbReference>
<keyword evidence="1" id="KW-0472">Membrane</keyword>
<dbReference type="EMBL" id="OIVN01006174">
    <property type="protein sequence ID" value="SPD26984.1"/>
    <property type="molecule type" value="Genomic_DNA"/>
</dbReference>
<evidence type="ECO:0000256" key="1">
    <source>
        <dbReference type="SAM" id="Phobius"/>
    </source>
</evidence>
<dbReference type="PANTHER" id="PTHR33709">
    <property type="entry name" value="OSJNBA0035M09.9 PROTEIN"/>
    <property type="match status" value="1"/>
</dbReference>
<name>A0A2N9IRP2_FAGSY</name>
<keyword evidence="1" id="KW-0812">Transmembrane</keyword>
<sequence length="297" mass="33403">MNDLSNVSLRDEHCCSCNPIPRIFLYIVITLFVLGLSVSIFILIVVHNALFFVSLLLLSTLLLAFILWNTLNWKNKAAILFFLRSLPESDLSLARHGQLVKITGLASCGSVSLESSYEKATGCIYASTFLYEYQGFDLTPVNVKTSCFHWSLAYCERFATDFYITDRKSGVRAVVKAGSGSKVIPLVIEGKLVNTTRQCRILSPDLRKWLRERNLSEEARLLRLEEGYVQEGSYVTVIGMLHRNNDIVMIIQPPEAISTGCLWRKLLLPVDIDGLILRVSQMAGPGMNQESVQHPER</sequence>
<protein>
    <submittedName>
        <fullName evidence="2">Uncharacterized protein</fullName>
    </submittedName>
</protein>
<dbReference type="AlphaFoldDB" id="A0A2N9IRP2"/>
<feature type="transmembrane region" description="Helical" evidence="1">
    <location>
        <begin position="23"/>
        <end position="44"/>
    </location>
</feature>
<gene>
    <name evidence="2" type="ORF">FSB_LOCUS54866</name>
</gene>
<keyword evidence="1" id="KW-1133">Transmembrane helix</keyword>
<dbReference type="InterPro" id="IPR040339">
    <property type="entry name" value="At1g16860-like"/>
</dbReference>
<feature type="transmembrane region" description="Helical" evidence="1">
    <location>
        <begin position="50"/>
        <end position="71"/>
    </location>
</feature>
<proteinExistence type="predicted"/>
<evidence type="ECO:0000313" key="2">
    <source>
        <dbReference type="EMBL" id="SPD26984.1"/>
    </source>
</evidence>
<accession>A0A2N9IRP2</accession>
<organism evidence="2">
    <name type="scientific">Fagus sylvatica</name>
    <name type="common">Beechnut</name>
    <dbReference type="NCBI Taxonomy" id="28930"/>
    <lineage>
        <taxon>Eukaryota</taxon>
        <taxon>Viridiplantae</taxon>
        <taxon>Streptophyta</taxon>
        <taxon>Embryophyta</taxon>
        <taxon>Tracheophyta</taxon>
        <taxon>Spermatophyta</taxon>
        <taxon>Magnoliopsida</taxon>
        <taxon>eudicotyledons</taxon>
        <taxon>Gunneridae</taxon>
        <taxon>Pentapetalae</taxon>
        <taxon>rosids</taxon>
        <taxon>fabids</taxon>
        <taxon>Fagales</taxon>
        <taxon>Fagaceae</taxon>
        <taxon>Fagus</taxon>
    </lineage>
</organism>